<feature type="non-terminal residue" evidence="5">
    <location>
        <position position="279"/>
    </location>
</feature>
<dbReference type="PANTHER" id="PTHR14150">
    <property type="entry name" value="U3 SMALL NUCLEOLAR RNA-ASSOCIATED PROTEIN 14"/>
    <property type="match status" value="1"/>
</dbReference>
<evidence type="ECO:0000313" key="5">
    <source>
        <dbReference type="EMBL" id="KAK3278485.1"/>
    </source>
</evidence>
<dbReference type="Proteomes" id="UP001190700">
    <property type="component" value="Unassembled WGS sequence"/>
</dbReference>
<evidence type="ECO:0000313" key="6">
    <source>
        <dbReference type="Proteomes" id="UP001190700"/>
    </source>
</evidence>
<name>A0AAE0GHU4_9CHLO</name>
<comment type="caution">
    <text evidence="5">The sequence shown here is derived from an EMBL/GenBank/DDBJ whole genome shotgun (WGS) entry which is preliminary data.</text>
</comment>
<gene>
    <name evidence="5" type="ORF">CYMTET_13577</name>
</gene>
<feature type="compositionally biased region" description="Acidic residues" evidence="4">
    <location>
        <begin position="93"/>
        <end position="116"/>
    </location>
</feature>
<dbReference type="GO" id="GO:0006364">
    <property type="term" value="P:rRNA processing"/>
    <property type="evidence" value="ECO:0007669"/>
    <property type="project" value="InterPro"/>
</dbReference>
<feature type="compositionally biased region" description="Basic and acidic residues" evidence="4">
    <location>
        <begin position="30"/>
        <end position="40"/>
    </location>
</feature>
<dbReference type="Pfam" id="PF04615">
    <property type="entry name" value="Utp14"/>
    <property type="match status" value="1"/>
</dbReference>
<dbReference type="EMBL" id="LGRX02005409">
    <property type="protein sequence ID" value="KAK3278485.1"/>
    <property type="molecule type" value="Genomic_DNA"/>
</dbReference>
<evidence type="ECO:0000256" key="4">
    <source>
        <dbReference type="SAM" id="MobiDB-lite"/>
    </source>
</evidence>
<comment type="subcellular location">
    <subcellularLocation>
        <location evidence="1">Nucleus</location>
        <location evidence="1">Nucleolus</location>
    </subcellularLocation>
</comment>
<evidence type="ECO:0000256" key="3">
    <source>
        <dbReference type="ARBA" id="ARBA00023242"/>
    </source>
</evidence>
<dbReference type="PANTHER" id="PTHR14150:SF12">
    <property type="entry name" value="U3 SMALL NUCLEOLAR RNA-ASSOCIATED PROTEIN 14 HOMOLOG A"/>
    <property type="match status" value="1"/>
</dbReference>
<keyword evidence="3" id="KW-0539">Nucleus</keyword>
<reference evidence="5 6" key="1">
    <citation type="journal article" date="2015" name="Genome Biol. Evol.">
        <title>Comparative Genomics of a Bacterivorous Green Alga Reveals Evolutionary Causalities and Consequences of Phago-Mixotrophic Mode of Nutrition.</title>
        <authorList>
            <person name="Burns J.A."/>
            <person name="Paasch A."/>
            <person name="Narechania A."/>
            <person name="Kim E."/>
        </authorList>
    </citation>
    <scope>NUCLEOTIDE SEQUENCE [LARGE SCALE GENOMIC DNA]</scope>
    <source>
        <strain evidence="5 6">PLY_AMNH</strain>
    </source>
</reference>
<dbReference type="AlphaFoldDB" id="A0AAE0GHU4"/>
<evidence type="ECO:0000256" key="2">
    <source>
        <dbReference type="ARBA" id="ARBA00022553"/>
    </source>
</evidence>
<sequence length="279" mass="31187">MKQTAKTKSKKAKTVAVDYGYEVEDEFAEEDKCNNKRYDQVDNYEPPEEVDSENDEEIDSDGEDEPIFTAEDNDKFASFFKKKKSSRKNAVADDVEDEDDEASEEEEEEDDDDQDEAQAVYGDGEEDGESESDLDFEEEQDGSEEAEARYARMRDSIFSKGNNKEKKTNHNAKVLSEAFPEAEYNVNPASGTAVDTNTQLSVDKLVGALGRDAGSLRRKLEKAGKRGEAVTAPLPATIQARVEREAAYEQGVKDVTKWQGVVKMNREVATLKFPSTKAQ</sequence>
<proteinExistence type="predicted"/>
<feature type="region of interest" description="Disordered" evidence="4">
    <location>
        <begin position="24"/>
        <end position="171"/>
    </location>
</feature>
<organism evidence="5 6">
    <name type="scientific">Cymbomonas tetramitiformis</name>
    <dbReference type="NCBI Taxonomy" id="36881"/>
    <lineage>
        <taxon>Eukaryota</taxon>
        <taxon>Viridiplantae</taxon>
        <taxon>Chlorophyta</taxon>
        <taxon>Pyramimonadophyceae</taxon>
        <taxon>Pyramimonadales</taxon>
        <taxon>Pyramimonadaceae</taxon>
        <taxon>Cymbomonas</taxon>
    </lineage>
</organism>
<feature type="compositionally biased region" description="Acidic residues" evidence="4">
    <location>
        <begin position="45"/>
        <end position="66"/>
    </location>
</feature>
<feature type="compositionally biased region" description="Acidic residues" evidence="4">
    <location>
        <begin position="123"/>
        <end position="145"/>
    </location>
</feature>
<feature type="compositionally biased region" description="Basic and acidic residues" evidence="4">
    <location>
        <begin position="146"/>
        <end position="168"/>
    </location>
</feature>
<dbReference type="GO" id="GO:0032040">
    <property type="term" value="C:small-subunit processome"/>
    <property type="evidence" value="ECO:0007669"/>
    <property type="project" value="InterPro"/>
</dbReference>
<keyword evidence="6" id="KW-1185">Reference proteome</keyword>
<protein>
    <submittedName>
        <fullName evidence="5">Uncharacterized protein</fullName>
    </submittedName>
</protein>
<evidence type="ECO:0000256" key="1">
    <source>
        <dbReference type="ARBA" id="ARBA00004604"/>
    </source>
</evidence>
<dbReference type="InterPro" id="IPR006709">
    <property type="entry name" value="SSU_processome_Utp14"/>
</dbReference>
<accession>A0AAE0GHU4</accession>
<keyword evidence="2" id="KW-0597">Phosphoprotein</keyword>